<dbReference type="EMBL" id="AYYD01000627">
    <property type="protein sequence ID" value="ETK10744.1"/>
    <property type="molecule type" value="Genomic_DNA"/>
</dbReference>
<reference evidence="1 2" key="1">
    <citation type="submission" date="2013-11" db="EMBL/GenBank/DDBJ databases">
        <title>Single cell genomics of uncultured Tannerella BU063 (oral taxon 286).</title>
        <authorList>
            <person name="Beall C.J."/>
            <person name="Campbell A.G."/>
            <person name="Griffen A.L."/>
            <person name="Podar M."/>
            <person name="Leys E.J."/>
        </authorList>
    </citation>
    <scope>NUCLEOTIDE SEQUENCE [LARGE SCALE GENOMIC DNA]</scope>
    <source>
        <strain evidence="1">Cell 6/7/9</strain>
    </source>
</reference>
<keyword evidence="2" id="KW-1185">Reference proteome</keyword>
<dbReference type="PATRIC" id="fig|1411021.3.peg.215"/>
<accession>W2CU59</accession>
<dbReference type="Proteomes" id="UP000018874">
    <property type="component" value="Unassembled WGS sequence"/>
</dbReference>
<protein>
    <submittedName>
        <fullName evidence="1">Uncharacterized protein</fullName>
    </submittedName>
</protein>
<name>W2CU59_9BACT</name>
<proteinExistence type="predicted"/>
<comment type="caution">
    <text evidence="1">The sequence shown here is derived from an EMBL/GenBank/DDBJ whole genome shotgun (WGS) entry which is preliminary data.</text>
</comment>
<evidence type="ECO:0000313" key="2">
    <source>
        <dbReference type="Proteomes" id="UP000018874"/>
    </source>
</evidence>
<gene>
    <name evidence="1" type="ORF">T231_03340</name>
</gene>
<dbReference type="AlphaFoldDB" id="W2CU59"/>
<evidence type="ECO:0000313" key="1">
    <source>
        <dbReference type="EMBL" id="ETK10744.1"/>
    </source>
</evidence>
<sequence>MNSEKVWLQWVRHGKAYTITKSRREKVRRERLRAVIILMDYTIGVRSAQSEEWKQAYRSTLENDFNISDIDSLCLSIIREKEDDWEEFCFARKVINTVFYYNESSQSEYMSRKIHETFIRKLMADAQTPYAGATVRRVFKEIETKLIEAAR</sequence>
<organism evidence="1 2">
    <name type="scientific">Tannerella sp. oral taxon BU063 isolate Cell 6/7/9</name>
    <dbReference type="NCBI Taxonomy" id="1411021"/>
    <lineage>
        <taxon>Bacteria</taxon>
        <taxon>Pseudomonadati</taxon>
        <taxon>Bacteroidota</taxon>
        <taxon>Bacteroidia</taxon>
        <taxon>Bacteroidales</taxon>
        <taxon>Tannerellaceae</taxon>
        <taxon>Tannerella</taxon>
    </lineage>
</organism>